<evidence type="ECO:0000313" key="6">
    <source>
        <dbReference type="Proteomes" id="UP001143463"/>
    </source>
</evidence>
<evidence type="ECO:0000256" key="1">
    <source>
        <dbReference type="ARBA" id="ARBA00022630"/>
    </source>
</evidence>
<dbReference type="InterPro" id="IPR009075">
    <property type="entry name" value="AcylCo_DH/oxidase_C"/>
</dbReference>
<evidence type="ECO:0000259" key="4">
    <source>
        <dbReference type="Pfam" id="PF00441"/>
    </source>
</evidence>
<keyword evidence="6" id="KW-1185">Reference proteome</keyword>
<reference evidence="5" key="2">
    <citation type="submission" date="2023-01" db="EMBL/GenBank/DDBJ databases">
        <authorList>
            <person name="Sun Q."/>
            <person name="Evtushenko L."/>
        </authorList>
    </citation>
    <scope>NUCLEOTIDE SEQUENCE</scope>
    <source>
        <strain evidence="5">VKM Ac-1069</strain>
    </source>
</reference>
<evidence type="ECO:0000256" key="3">
    <source>
        <dbReference type="ARBA" id="ARBA00023002"/>
    </source>
</evidence>
<gene>
    <name evidence="5" type="ORF">GCM10017577_49730</name>
</gene>
<dbReference type="PANTHER" id="PTHR43884">
    <property type="entry name" value="ACYL-COA DEHYDROGENASE"/>
    <property type="match status" value="1"/>
</dbReference>
<feature type="domain" description="Acyl-CoA dehydrogenase/oxidase C-terminal" evidence="4">
    <location>
        <begin position="187"/>
        <end position="313"/>
    </location>
</feature>
<reference evidence="5" key="1">
    <citation type="journal article" date="2014" name="Int. J. Syst. Evol. Microbiol.">
        <title>Complete genome sequence of Corynebacterium casei LMG S-19264T (=DSM 44701T), isolated from a smear-ripened cheese.</title>
        <authorList>
            <consortium name="US DOE Joint Genome Institute (JGI-PGF)"/>
            <person name="Walter F."/>
            <person name="Albersmeier A."/>
            <person name="Kalinowski J."/>
            <person name="Ruckert C."/>
        </authorList>
    </citation>
    <scope>NUCLEOTIDE SEQUENCE</scope>
    <source>
        <strain evidence="5">VKM Ac-1069</strain>
    </source>
</reference>
<dbReference type="GO" id="GO:0003995">
    <property type="term" value="F:acyl-CoA dehydrogenase activity"/>
    <property type="evidence" value="ECO:0007669"/>
    <property type="project" value="TreeGrafter"/>
</dbReference>
<evidence type="ECO:0000256" key="2">
    <source>
        <dbReference type="ARBA" id="ARBA00022827"/>
    </source>
</evidence>
<comment type="caution">
    <text evidence="5">The sequence shown here is derived from an EMBL/GenBank/DDBJ whole genome shotgun (WGS) entry which is preliminary data.</text>
</comment>
<accession>A0A9W6NYF0</accession>
<dbReference type="EMBL" id="BSFQ01000025">
    <property type="protein sequence ID" value="GLL13829.1"/>
    <property type="molecule type" value="Genomic_DNA"/>
</dbReference>
<dbReference type="Proteomes" id="UP001143463">
    <property type="component" value="Unassembled WGS sequence"/>
</dbReference>
<dbReference type="InterPro" id="IPR036250">
    <property type="entry name" value="AcylCo_DH-like_C"/>
</dbReference>
<keyword evidence="2" id="KW-0274">FAD</keyword>
<evidence type="ECO:0000313" key="5">
    <source>
        <dbReference type="EMBL" id="GLL13829.1"/>
    </source>
</evidence>
<sequence>MSAATLVPTTAPDTEEEADLRATARDIARRCRDTAGEDHSGCWSALDGAGFTQLREADEDGSPLATATMTAIVVEELAGAVCGAPLVGALLAGELARLAGASLDAPATVLLTEDLAGLTVDGTGLAWDAGPPLRHALALSGHDLLVVDLGDPTGTQDLSRSVARPSGGTRRLAAGPSADALGRFGSFARLLLAADLLGTAGRLFADAVEYAKQRIQFGVPIGSFQAVQHLCGRAYAEVEALRSAVITAAWALDAHAEHRETSLVAKSYAARTGVEIVEHAVQVFGGVAITWEFPAHRHLRRALLDAEVFGGAEATADALLALVDQEATDGPE</sequence>
<dbReference type="RefSeq" id="WP_156067849.1">
    <property type="nucleotide sequence ID" value="NZ_BAAAUZ010000051.1"/>
</dbReference>
<keyword evidence="1" id="KW-0285">Flavoprotein</keyword>
<dbReference type="Pfam" id="PF00441">
    <property type="entry name" value="Acyl-CoA_dh_1"/>
    <property type="match status" value="1"/>
</dbReference>
<keyword evidence="3" id="KW-0560">Oxidoreductase</keyword>
<dbReference type="PANTHER" id="PTHR43884:SF20">
    <property type="entry name" value="ACYL-COA DEHYDROGENASE FADE28"/>
    <property type="match status" value="1"/>
</dbReference>
<dbReference type="Gene3D" id="1.20.140.10">
    <property type="entry name" value="Butyryl-CoA Dehydrogenase, subunit A, domain 3"/>
    <property type="match status" value="1"/>
</dbReference>
<dbReference type="AlphaFoldDB" id="A0A9W6NYF0"/>
<protein>
    <recommendedName>
        <fullName evidence="4">Acyl-CoA dehydrogenase/oxidase C-terminal domain-containing protein</fullName>
    </recommendedName>
</protein>
<proteinExistence type="predicted"/>
<name>A0A9W6NYF0_9PSEU</name>
<organism evidence="5 6">
    <name type="scientific">Pseudonocardia halophobica</name>
    <dbReference type="NCBI Taxonomy" id="29401"/>
    <lineage>
        <taxon>Bacteria</taxon>
        <taxon>Bacillati</taxon>
        <taxon>Actinomycetota</taxon>
        <taxon>Actinomycetes</taxon>
        <taxon>Pseudonocardiales</taxon>
        <taxon>Pseudonocardiaceae</taxon>
        <taxon>Pseudonocardia</taxon>
    </lineage>
</organism>
<dbReference type="SUPFAM" id="SSF47203">
    <property type="entry name" value="Acyl-CoA dehydrogenase C-terminal domain-like"/>
    <property type="match status" value="1"/>
</dbReference>